<sequence length="71" mass="7196">MSASEGSRQLKYQASGVQTRKGLRALVCVDTAGRGRLSGSGLLASSRPQKPIDGTPEGGAGPILEGEGAQQ</sequence>
<feature type="non-terminal residue" evidence="2">
    <location>
        <position position="71"/>
    </location>
</feature>
<evidence type="ECO:0000313" key="2">
    <source>
        <dbReference type="EMBL" id="CAE8619829.1"/>
    </source>
</evidence>
<evidence type="ECO:0000256" key="1">
    <source>
        <dbReference type="SAM" id="MobiDB-lite"/>
    </source>
</evidence>
<dbReference type="Proteomes" id="UP000654075">
    <property type="component" value="Unassembled WGS sequence"/>
</dbReference>
<protein>
    <submittedName>
        <fullName evidence="2">Uncharacterized protein</fullName>
    </submittedName>
</protein>
<comment type="caution">
    <text evidence="2">The sequence shown here is derived from an EMBL/GenBank/DDBJ whole genome shotgun (WGS) entry which is preliminary data.</text>
</comment>
<proteinExistence type="predicted"/>
<name>A0A813GAG1_POLGL</name>
<organism evidence="2 3">
    <name type="scientific">Polarella glacialis</name>
    <name type="common">Dinoflagellate</name>
    <dbReference type="NCBI Taxonomy" id="89957"/>
    <lineage>
        <taxon>Eukaryota</taxon>
        <taxon>Sar</taxon>
        <taxon>Alveolata</taxon>
        <taxon>Dinophyceae</taxon>
        <taxon>Suessiales</taxon>
        <taxon>Suessiaceae</taxon>
        <taxon>Polarella</taxon>
    </lineage>
</organism>
<dbReference type="EMBL" id="CAJNNV010027236">
    <property type="protein sequence ID" value="CAE8619829.1"/>
    <property type="molecule type" value="Genomic_DNA"/>
</dbReference>
<gene>
    <name evidence="2" type="ORF">PGLA1383_LOCUS37406</name>
</gene>
<feature type="compositionally biased region" description="Low complexity" evidence="1">
    <location>
        <begin position="35"/>
        <end position="47"/>
    </location>
</feature>
<feature type="region of interest" description="Disordered" evidence="1">
    <location>
        <begin position="35"/>
        <end position="71"/>
    </location>
</feature>
<reference evidence="2" key="1">
    <citation type="submission" date="2021-02" db="EMBL/GenBank/DDBJ databases">
        <authorList>
            <person name="Dougan E. K."/>
            <person name="Rhodes N."/>
            <person name="Thang M."/>
            <person name="Chan C."/>
        </authorList>
    </citation>
    <scope>NUCLEOTIDE SEQUENCE</scope>
</reference>
<accession>A0A813GAG1</accession>
<keyword evidence="3" id="KW-1185">Reference proteome</keyword>
<dbReference type="AlphaFoldDB" id="A0A813GAG1"/>
<evidence type="ECO:0000313" key="3">
    <source>
        <dbReference type="Proteomes" id="UP000654075"/>
    </source>
</evidence>